<protein>
    <submittedName>
        <fullName evidence="1">Uncharacterized protein</fullName>
    </submittedName>
</protein>
<comment type="caution">
    <text evidence="1">The sequence shown here is derived from an EMBL/GenBank/DDBJ whole genome shotgun (WGS) entry which is preliminary data.</text>
</comment>
<name>A0A841BHI7_9ACTN</name>
<gene>
    <name evidence="1" type="ORF">F4553_001936</name>
</gene>
<sequence>MAGRVLDAPCAGKSVPTLLLTLQLLESSVRNFDS</sequence>
<accession>A0A841BHI7</accession>
<dbReference type="AlphaFoldDB" id="A0A841BHI7"/>
<evidence type="ECO:0000313" key="2">
    <source>
        <dbReference type="Proteomes" id="UP000587527"/>
    </source>
</evidence>
<dbReference type="EMBL" id="JACHMN010000002">
    <property type="protein sequence ID" value="MBB5868557.1"/>
    <property type="molecule type" value="Genomic_DNA"/>
</dbReference>
<dbReference type="Proteomes" id="UP000587527">
    <property type="component" value="Unassembled WGS sequence"/>
</dbReference>
<proteinExistence type="predicted"/>
<keyword evidence="2" id="KW-1185">Reference proteome</keyword>
<evidence type="ECO:0000313" key="1">
    <source>
        <dbReference type="EMBL" id="MBB5868557.1"/>
    </source>
</evidence>
<reference evidence="1 2" key="1">
    <citation type="submission" date="2020-08" db="EMBL/GenBank/DDBJ databases">
        <title>Sequencing the genomes of 1000 actinobacteria strains.</title>
        <authorList>
            <person name="Klenk H.-P."/>
        </authorList>
    </citation>
    <scope>NUCLEOTIDE SEQUENCE [LARGE SCALE GENOMIC DNA]</scope>
    <source>
        <strain evidence="1 2">DSM 45362</strain>
    </source>
</reference>
<organism evidence="1 2">
    <name type="scientific">Allocatelliglobosispora scoriae</name>
    <dbReference type="NCBI Taxonomy" id="643052"/>
    <lineage>
        <taxon>Bacteria</taxon>
        <taxon>Bacillati</taxon>
        <taxon>Actinomycetota</taxon>
        <taxon>Actinomycetes</taxon>
        <taxon>Micromonosporales</taxon>
        <taxon>Micromonosporaceae</taxon>
        <taxon>Allocatelliglobosispora</taxon>
    </lineage>
</organism>